<protein>
    <recommendedName>
        <fullName evidence="3">Gluconate 2-dehydrogenase subunit 3 family protein</fullName>
    </recommendedName>
</protein>
<sequence>MEKSLRPFLESIADRVFPPDELGPGGCDIGAAEYVRRRLAGPRSADRLAVAALQDHLDASAREHWGAPFCDVGAPHQERLIEAILADDAQADVETVATLRLLIDMTVEGLFADPGHGGNRNEAGWRLLAGMAYPPRAR</sequence>
<evidence type="ECO:0000313" key="2">
    <source>
        <dbReference type="Proteomes" id="UP000656042"/>
    </source>
</evidence>
<dbReference type="Proteomes" id="UP000656042">
    <property type="component" value="Unassembled WGS sequence"/>
</dbReference>
<dbReference type="AlphaFoldDB" id="A0A8J3C0C9"/>
<organism evidence="1 2">
    <name type="scientific">Mangrovihabitans endophyticus</name>
    <dbReference type="NCBI Taxonomy" id="1751298"/>
    <lineage>
        <taxon>Bacteria</taxon>
        <taxon>Bacillati</taxon>
        <taxon>Actinomycetota</taxon>
        <taxon>Actinomycetes</taxon>
        <taxon>Micromonosporales</taxon>
        <taxon>Micromonosporaceae</taxon>
        <taxon>Mangrovihabitans</taxon>
    </lineage>
</organism>
<dbReference type="InterPro" id="IPR027056">
    <property type="entry name" value="Gluconate_2DH_su3"/>
</dbReference>
<dbReference type="Pfam" id="PF13618">
    <property type="entry name" value="Gluconate_2-dh3"/>
    <property type="match status" value="1"/>
</dbReference>
<reference evidence="1" key="2">
    <citation type="submission" date="2020-09" db="EMBL/GenBank/DDBJ databases">
        <authorList>
            <person name="Sun Q."/>
            <person name="Zhou Y."/>
        </authorList>
    </citation>
    <scope>NUCLEOTIDE SEQUENCE</scope>
    <source>
        <strain evidence="1">CGMCC 4.7299</strain>
    </source>
</reference>
<reference evidence="1" key="1">
    <citation type="journal article" date="2014" name="Int. J. Syst. Evol. Microbiol.">
        <title>Complete genome sequence of Corynebacterium casei LMG S-19264T (=DSM 44701T), isolated from a smear-ripened cheese.</title>
        <authorList>
            <consortium name="US DOE Joint Genome Institute (JGI-PGF)"/>
            <person name="Walter F."/>
            <person name="Albersmeier A."/>
            <person name="Kalinowski J."/>
            <person name="Ruckert C."/>
        </authorList>
    </citation>
    <scope>NUCLEOTIDE SEQUENCE</scope>
    <source>
        <strain evidence="1">CGMCC 4.7299</strain>
    </source>
</reference>
<accession>A0A8J3C0C9</accession>
<proteinExistence type="predicted"/>
<evidence type="ECO:0008006" key="3">
    <source>
        <dbReference type="Google" id="ProtNLM"/>
    </source>
</evidence>
<keyword evidence="2" id="KW-1185">Reference proteome</keyword>
<evidence type="ECO:0000313" key="1">
    <source>
        <dbReference type="EMBL" id="GGK90835.1"/>
    </source>
</evidence>
<gene>
    <name evidence="1" type="ORF">GCM10012284_25840</name>
</gene>
<dbReference type="EMBL" id="BMMX01000009">
    <property type="protein sequence ID" value="GGK90835.1"/>
    <property type="molecule type" value="Genomic_DNA"/>
</dbReference>
<comment type="caution">
    <text evidence="1">The sequence shown here is derived from an EMBL/GenBank/DDBJ whole genome shotgun (WGS) entry which is preliminary data.</text>
</comment>
<name>A0A8J3C0C9_9ACTN</name>